<dbReference type="EMBL" id="FMCT01000016">
    <property type="protein sequence ID" value="SCF47537.1"/>
    <property type="molecule type" value="Genomic_DNA"/>
</dbReference>
<feature type="compositionally biased region" description="Low complexity" evidence="1">
    <location>
        <begin position="92"/>
        <end position="107"/>
    </location>
</feature>
<feature type="transmembrane region" description="Helical" evidence="2">
    <location>
        <begin position="493"/>
        <end position="512"/>
    </location>
</feature>
<feature type="compositionally biased region" description="Basic and acidic residues" evidence="1">
    <location>
        <begin position="142"/>
        <end position="161"/>
    </location>
</feature>
<keyword evidence="2" id="KW-0812">Transmembrane</keyword>
<feature type="compositionally biased region" description="Basic and acidic residues" evidence="1">
    <location>
        <begin position="271"/>
        <end position="283"/>
    </location>
</feature>
<keyword evidence="2" id="KW-0472">Membrane</keyword>
<feature type="region of interest" description="Disordered" evidence="1">
    <location>
        <begin position="1"/>
        <end position="316"/>
    </location>
</feature>
<name>A0A1C5AQM8_9ACTN</name>
<feature type="compositionally biased region" description="Basic and acidic residues" evidence="1">
    <location>
        <begin position="70"/>
        <end position="83"/>
    </location>
</feature>
<feature type="compositionally biased region" description="Basic and acidic residues" evidence="1">
    <location>
        <begin position="1"/>
        <end position="17"/>
    </location>
</feature>
<feature type="transmembrane region" description="Helical" evidence="2">
    <location>
        <begin position="575"/>
        <end position="594"/>
    </location>
</feature>
<feature type="compositionally biased region" description="Basic and acidic residues" evidence="1">
    <location>
        <begin position="439"/>
        <end position="452"/>
    </location>
</feature>
<sequence length="600" mass="65226">MRHRDWGRGEGSPRERQAGLPWGASGDQPPADSHGSAVERYRTPSRRRAARRGQQEPVETYLPRWALDSGVERADGGGRHAAPDDEDDARARSGSGWRTTETTTSWRRVSETTWRDVPAIEAAPERERPGGWRDVPAIGAAPERERPGGWRDEALRDDASRDGGYVGSRRADEDDPVSGAARAARPRRSSSRRPQVVWSGLEDVVTATGADAAEDGGRRTRRSRRAGADSWSTRPAVDPWARGAADAPETTGEAASYQPAVDPWDASGVHAWDRPAVESRWESPDSAARWDQTGEIGGLGRWDQTGEIGRWDRTGEIGRWDQTGEIGRWEETGDLGRWDRAGEIGRWDRAGEPGRRERSTAETGQWGRVDDGQRWDRAVEPRSGDAPVEGWSWPEHVEGFWSGTRLAGDDPRWMDAPPSAPQSPVVPYTAPRPRSAPRRRAEPGRRRGEPVGDARAVGVPSRRRAEPVPVRSWNRRLEDDLLDPDPGGPFRPLVYTAACYLLPAVLVFVWLLTLDGQAPAGCVTDISGGGCDSPRSHALGSLVNGAPRFGLALASSLVVALLLRRVGTTWRSATVALAAAVVGGGLSTVMISAVTGQPIG</sequence>
<feature type="compositionally biased region" description="Low complexity" evidence="1">
    <location>
        <begin position="422"/>
        <end position="433"/>
    </location>
</feature>
<dbReference type="AlphaFoldDB" id="A0A1C5AQM8"/>
<feature type="compositionally biased region" description="Basic and acidic residues" evidence="1">
    <location>
        <begin position="368"/>
        <end position="383"/>
    </location>
</feature>
<feature type="region of interest" description="Disordered" evidence="1">
    <location>
        <begin position="344"/>
        <end position="465"/>
    </location>
</feature>
<dbReference type="RefSeq" id="WP_074478197.1">
    <property type="nucleotide sequence ID" value="NZ_FMCT01000016.1"/>
</dbReference>
<feature type="compositionally biased region" description="Basic and acidic residues" evidence="1">
    <location>
        <begin position="344"/>
        <end position="360"/>
    </location>
</feature>
<gene>
    <name evidence="3" type="ORF">GA0070563_116111</name>
</gene>
<keyword evidence="4" id="KW-1185">Reference proteome</keyword>
<proteinExistence type="predicted"/>
<feature type="compositionally biased region" description="Low complexity" evidence="1">
    <location>
        <begin position="202"/>
        <end position="211"/>
    </location>
</feature>
<evidence type="ECO:0000256" key="2">
    <source>
        <dbReference type="SAM" id="Phobius"/>
    </source>
</evidence>
<evidence type="ECO:0000256" key="1">
    <source>
        <dbReference type="SAM" id="MobiDB-lite"/>
    </source>
</evidence>
<reference evidence="4" key="1">
    <citation type="submission" date="2016-06" db="EMBL/GenBank/DDBJ databases">
        <authorList>
            <person name="Varghese N."/>
            <person name="Submissions Spin"/>
        </authorList>
    </citation>
    <scope>NUCLEOTIDE SEQUENCE [LARGE SCALE GENOMIC DNA]</scope>
    <source>
        <strain evidence="4">DSM 43168</strain>
    </source>
</reference>
<evidence type="ECO:0000313" key="4">
    <source>
        <dbReference type="Proteomes" id="UP000183585"/>
    </source>
</evidence>
<keyword evidence="2" id="KW-1133">Transmembrane helix</keyword>
<accession>A0A1C5AQM8</accession>
<dbReference type="Proteomes" id="UP000183585">
    <property type="component" value="Unassembled WGS sequence"/>
</dbReference>
<organism evidence="3 4">
    <name type="scientific">Micromonospora carbonacea</name>
    <dbReference type="NCBI Taxonomy" id="47853"/>
    <lineage>
        <taxon>Bacteria</taxon>
        <taxon>Bacillati</taxon>
        <taxon>Actinomycetota</taxon>
        <taxon>Actinomycetes</taxon>
        <taxon>Micromonosporales</taxon>
        <taxon>Micromonosporaceae</taxon>
        <taxon>Micromonospora</taxon>
    </lineage>
</organism>
<protein>
    <submittedName>
        <fullName evidence="3">Uncharacterized protein</fullName>
    </submittedName>
</protein>
<evidence type="ECO:0000313" key="3">
    <source>
        <dbReference type="EMBL" id="SCF47537.1"/>
    </source>
</evidence>